<reference evidence="1 2" key="1">
    <citation type="submission" date="2017-01" db="EMBL/GenBank/DDBJ databases">
        <authorList>
            <person name="Mah S.A."/>
            <person name="Swanson W.J."/>
            <person name="Moy G.W."/>
            <person name="Vacquier V.D."/>
        </authorList>
    </citation>
    <scope>NUCLEOTIDE SEQUENCE [LARGE SCALE GENOMIC DNA]</scope>
    <source>
        <strain evidence="1 2">DSM 45758</strain>
    </source>
</reference>
<name>A0A1N6YEK1_9ACTN</name>
<organism evidence="1 2">
    <name type="scientific">Micromonospora avicenniae</name>
    <dbReference type="NCBI Taxonomy" id="1198245"/>
    <lineage>
        <taxon>Bacteria</taxon>
        <taxon>Bacillati</taxon>
        <taxon>Actinomycetota</taxon>
        <taxon>Actinomycetes</taxon>
        <taxon>Micromonosporales</taxon>
        <taxon>Micromonosporaceae</taxon>
        <taxon>Micromonospora</taxon>
    </lineage>
</organism>
<dbReference type="EMBL" id="FTNF01000006">
    <property type="protein sequence ID" value="SIR12988.1"/>
    <property type="molecule type" value="Genomic_DNA"/>
</dbReference>
<evidence type="ECO:0000313" key="2">
    <source>
        <dbReference type="Proteomes" id="UP000186004"/>
    </source>
</evidence>
<protein>
    <recommendedName>
        <fullName evidence="3">Helix-turn-helix domain-containing protein</fullName>
    </recommendedName>
</protein>
<evidence type="ECO:0008006" key="3">
    <source>
        <dbReference type="Google" id="ProtNLM"/>
    </source>
</evidence>
<dbReference type="STRING" id="1198245.SAMN05444858_106276"/>
<gene>
    <name evidence="1" type="ORF">SAMN05444858_106276</name>
</gene>
<proteinExistence type="predicted"/>
<dbReference type="AlphaFoldDB" id="A0A1N6YEK1"/>
<sequence>MRTKPRTKRGTGRGKGPLVLSVRRSSHARIVLVHMLADAGMVRADGLIDYHPLRGAMRRSGVSQAEFERELGRLADEGHLSVEHYRTPDGLLLNRYRLATELRIKQ</sequence>
<dbReference type="OrthoDB" id="9785340at2"/>
<keyword evidence="2" id="KW-1185">Reference proteome</keyword>
<dbReference type="Proteomes" id="UP000186004">
    <property type="component" value="Unassembled WGS sequence"/>
</dbReference>
<dbReference type="RefSeq" id="WP_139337971.1">
    <property type="nucleotide sequence ID" value="NZ_FTNF01000006.1"/>
</dbReference>
<evidence type="ECO:0000313" key="1">
    <source>
        <dbReference type="EMBL" id="SIR12988.1"/>
    </source>
</evidence>
<accession>A0A1N6YEK1</accession>